<dbReference type="FunFam" id="1.20.1220.12:FF:000001">
    <property type="entry name" value="Malate synthase"/>
    <property type="match status" value="1"/>
</dbReference>
<feature type="active site" description="Proton acceptor" evidence="6">
    <location>
        <position position="159"/>
    </location>
</feature>
<keyword evidence="10" id="KW-1185">Reference proteome</keyword>
<evidence type="ECO:0000313" key="10">
    <source>
        <dbReference type="Proteomes" id="UP000440578"/>
    </source>
</evidence>
<dbReference type="EC" id="2.3.3.9" evidence="1"/>
<evidence type="ECO:0000259" key="7">
    <source>
        <dbReference type="Pfam" id="PF01274"/>
    </source>
</evidence>
<evidence type="ECO:0000256" key="2">
    <source>
        <dbReference type="ARBA" id="ARBA00022435"/>
    </source>
</evidence>
<accession>A0A6A4X0W5</accession>
<comment type="catalytic activity">
    <reaction evidence="5">
        <text>glyoxylate + acetyl-CoA + H2O = (S)-malate + CoA + H(+)</text>
        <dbReference type="Rhea" id="RHEA:18181"/>
        <dbReference type="ChEBI" id="CHEBI:15377"/>
        <dbReference type="ChEBI" id="CHEBI:15378"/>
        <dbReference type="ChEBI" id="CHEBI:15589"/>
        <dbReference type="ChEBI" id="CHEBI:36655"/>
        <dbReference type="ChEBI" id="CHEBI:57287"/>
        <dbReference type="ChEBI" id="CHEBI:57288"/>
        <dbReference type="EC" id="2.3.3.9"/>
    </reaction>
</comment>
<dbReference type="GO" id="GO:0006099">
    <property type="term" value="P:tricarboxylic acid cycle"/>
    <property type="evidence" value="ECO:0007669"/>
    <property type="project" value="UniProtKB-KW"/>
</dbReference>
<evidence type="ECO:0000313" key="9">
    <source>
        <dbReference type="EMBL" id="KAF0313376.1"/>
    </source>
</evidence>
<dbReference type="InterPro" id="IPR001465">
    <property type="entry name" value="Malate_synthase_TIM"/>
</dbReference>
<feature type="domain" description="Malate synthase TIM barrel" evidence="7">
    <location>
        <begin position="155"/>
        <end position="374"/>
    </location>
</feature>
<dbReference type="Pfam" id="PF01274">
    <property type="entry name" value="MS_TIM-barrel"/>
    <property type="match status" value="1"/>
</dbReference>
<keyword evidence="2" id="KW-0329">Glyoxylate bypass</keyword>
<dbReference type="GO" id="GO:0005737">
    <property type="term" value="C:cytoplasm"/>
    <property type="evidence" value="ECO:0007669"/>
    <property type="project" value="TreeGrafter"/>
</dbReference>
<dbReference type="InterPro" id="IPR006252">
    <property type="entry name" value="Malate_synthA"/>
</dbReference>
<dbReference type="Proteomes" id="UP000440578">
    <property type="component" value="Unassembled WGS sequence"/>
</dbReference>
<dbReference type="OrthoDB" id="4078635at2759"/>
<keyword evidence="4" id="KW-0808">Transferase</keyword>
<organism evidence="9 10">
    <name type="scientific">Amphibalanus amphitrite</name>
    <name type="common">Striped barnacle</name>
    <name type="synonym">Balanus amphitrite</name>
    <dbReference type="NCBI Taxonomy" id="1232801"/>
    <lineage>
        <taxon>Eukaryota</taxon>
        <taxon>Metazoa</taxon>
        <taxon>Ecdysozoa</taxon>
        <taxon>Arthropoda</taxon>
        <taxon>Crustacea</taxon>
        <taxon>Multicrustacea</taxon>
        <taxon>Cirripedia</taxon>
        <taxon>Thoracica</taxon>
        <taxon>Thoracicalcarea</taxon>
        <taxon>Balanomorpha</taxon>
        <taxon>Balanoidea</taxon>
        <taxon>Balanidae</taxon>
        <taxon>Amphibalaninae</taxon>
        <taxon>Amphibalanus</taxon>
    </lineage>
</organism>
<dbReference type="InterPro" id="IPR048355">
    <property type="entry name" value="MS_C"/>
</dbReference>
<protein>
    <recommendedName>
        <fullName evidence="1">malate synthase</fullName>
        <ecNumber evidence="1">2.3.3.9</ecNumber>
    </recommendedName>
</protein>
<dbReference type="PIRSF" id="PIRSF001363">
    <property type="entry name" value="Malate_synth"/>
    <property type="match status" value="1"/>
</dbReference>
<feature type="domain" description="Malate synthase C-terminal" evidence="8">
    <location>
        <begin position="397"/>
        <end position="506"/>
    </location>
</feature>
<dbReference type="EMBL" id="VIIS01000096">
    <property type="protein sequence ID" value="KAF0313376.1"/>
    <property type="molecule type" value="Genomic_DNA"/>
</dbReference>
<dbReference type="GO" id="GO:0004474">
    <property type="term" value="F:malate synthase activity"/>
    <property type="evidence" value="ECO:0007669"/>
    <property type="project" value="UniProtKB-EC"/>
</dbReference>
<feature type="active site" description="Proton donor" evidence="6">
    <location>
        <position position="431"/>
    </location>
</feature>
<dbReference type="PANTHER" id="PTHR42902">
    <property type="entry name" value="MALATE SYNTHASE"/>
    <property type="match status" value="1"/>
</dbReference>
<evidence type="ECO:0000256" key="6">
    <source>
        <dbReference type="PIRSR" id="PIRSR001363-1"/>
    </source>
</evidence>
<dbReference type="SUPFAM" id="SSF51645">
    <property type="entry name" value="Malate synthase G"/>
    <property type="match status" value="1"/>
</dbReference>
<reference evidence="9 10" key="1">
    <citation type="submission" date="2019-07" db="EMBL/GenBank/DDBJ databases">
        <title>Draft genome assembly of a fouling barnacle, Amphibalanus amphitrite (Darwin, 1854): The first reference genome for Thecostraca.</title>
        <authorList>
            <person name="Kim W."/>
        </authorList>
    </citation>
    <scope>NUCLEOTIDE SEQUENCE [LARGE SCALE GENOMIC DNA]</scope>
    <source>
        <strain evidence="9">SNU_AA5</strain>
        <tissue evidence="9">Soma without cirri and trophi</tissue>
    </source>
</reference>
<dbReference type="InterPro" id="IPR044856">
    <property type="entry name" value="Malate_synth_C_sf"/>
</dbReference>
<evidence type="ECO:0000256" key="4">
    <source>
        <dbReference type="ARBA" id="ARBA00022679"/>
    </source>
</evidence>
<comment type="caution">
    <text evidence="9">The sequence shown here is derived from an EMBL/GenBank/DDBJ whole genome shotgun (WGS) entry which is preliminary data.</text>
</comment>
<dbReference type="AlphaFoldDB" id="A0A6A4X0W5"/>
<name>A0A6A4X0W5_AMPAM</name>
<dbReference type="PANTHER" id="PTHR42902:SF2">
    <property type="entry name" value="MALATE SYNTHASE"/>
    <property type="match status" value="1"/>
</dbReference>
<dbReference type="InterPro" id="IPR011076">
    <property type="entry name" value="Malate_synth_sf"/>
</dbReference>
<dbReference type="InterPro" id="IPR046363">
    <property type="entry name" value="MS_N_TIM-barrel_dom"/>
</dbReference>
<dbReference type="Gene3D" id="1.20.1220.12">
    <property type="entry name" value="Malate synthase, domain III"/>
    <property type="match status" value="1"/>
</dbReference>
<keyword evidence="3" id="KW-0816">Tricarboxylic acid cycle</keyword>
<evidence type="ECO:0000256" key="5">
    <source>
        <dbReference type="ARBA" id="ARBA00047918"/>
    </source>
</evidence>
<evidence type="ECO:0000256" key="3">
    <source>
        <dbReference type="ARBA" id="ARBA00022532"/>
    </source>
</evidence>
<dbReference type="Gene3D" id="3.20.20.360">
    <property type="entry name" value="Malate synthase, domain 3"/>
    <property type="match status" value="1"/>
</dbReference>
<evidence type="ECO:0000259" key="8">
    <source>
        <dbReference type="Pfam" id="PF20659"/>
    </source>
</evidence>
<sequence length="516" mass="57249">MPAASEVEIAAPPSGLEEQHAAVFTADAIAFLLDCYTRFRNDIQTLYDERCRRQLALNTSGELPMVSSQSARTDGDWTVAPLPDGLKDRRIDLGDVTPSDMTQLTAALNSTASGVQVDFDDGHCPTWRNQLLGWHHVMLASTGDMEMPPLEQAPVLMLRPRAWNMTEYNVLIGGRPMPGALTDYCLLLFHCGRKLAAAGRGPALYLPKLEAVLEARLWNSIFCWTEDRLQMDRGTIRAVLMIENVLAACEIEDMLYELREHSLGLNCGMWDYAASFISKFSRRPEFVLPDRGTNITMAAPFLTAYLRHALSVGRRRKAPVTAGMAPQVLPEDIELRNSIITSVVLAKRAEIEEGVDGFLAHDPKMIPALHQLWEVVHPGPEVAPDLSQLLAVPKGHITTGGIHENVCVSLMFIHAWLDGQGQFVHRGRMEDSATAEISRSQLWQWCRHRVPLHDSHGPVTLELVFTEIESAVNLLKKAGTDVSDAAPLLKSLIRSEEFIPFITTFLSQLPVVQDAP</sequence>
<proteinExistence type="predicted"/>
<gene>
    <name evidence="9" type="primary">masA</name>
    <name evidence="9" type="ORF">FJT64_016088</name>
</gene>
<dbReference type="Pfam" id="PF20659">
    <property type="entry name" value="MS_C"/>
    <property type="match status" value="1"/>
</dbReference>
<evidence type="ECO:0000256" key="1">
    <source>
        <dbReference type="ARBA" id="ARBA00012636"/>
    </source>
</evidence>
<dbReference type="GO" id="GO:0006097">
    <property type="term" value="P:glyoxylate cycle"/>
    <property type="evidence" value="ECO:0007669"/>
    <property type="project" value="UniProtKB-KW"/>
</dbReference>